<proteinExistence type="predicted"/>
<accession>A0ABS5B302</accession>
<dbReference type="NCBIfam" id="TIGR04197">
    <property type="entry name" value="T7SS_SACOL2603"/>
    <property type="match status" value="1"/>
</dbReference>
<feature type="region of interest" description="Disordered" evidence="1">
    <location>
        <begin position="107"/>
        <end position="129"/>
    </location>
</feature>
<dbReference type="Proteomes" id="UP001519296">
    <property type="component" value="Unassembled WGS sequence"/>
</dbReference>
<feature type="region of interest" description="Disordered" evidence="1">
    <location>
        <begin position="34"/>
        <end position="58"/>
    </location>
</feature>
<evidence type="ECO:0000313" key="3">
    <source>
        <dbReference type="Proteomes" id="UP001519296"/>
    </source>
</evidence>
<name>A0ABS5B302_9STRE</name>
<reference evidence="2 3" key="1">
    <citation type="submission" date="2018-02" db="EMBL/GenBank/DDBJ databases">
        <title>Draft genome sequence of Streptococcus oricebi CCUG 70868T type strain.</title>
        <authorList>
            <person name="Mendez V."/>
            <person name="Salva-Serra F."/>
            <person name="Jaen-Luchoro D."/>
            <person name="Gonzales-Siles L."/>
            <person name="Karlsson R."/>
            <person name="Engstrom-Jakobsson H."/>
            <person name="Busquets A."/>
            <person name="Gomila M."/>
            <person name="Pineiro-Iglesias B."/>
            <person name="Bennasar-Figueras A."/>
            <person name="Seeger M."/>
            <person name="Moore E."/>
        </authorList>
    </citation>
    <scope>NUCLEOTIDE SEQUENCE [LARGE SCALE GENOMIC DNA]</scope>
    <source>
        <strain evidence="2 3">CCUG 70868</strain>
    </source>
</reference>
<evidence type="ECO:0000313" key="2">
    <source>
        <dbReference type="EMBL" id="MBP2623217.1"/>
    </source>
</evidence>
<comment type="caution">
    <text evidence="2">The sequence shown here is derived from an EMBL/GenBank/DDBJ whole genome shotgun (WGS) entry which is preliminary data.</text>
</comment>
<evidence type="ECO:0000256" key="1">
    <source>
        <dbReference type="SAM" id="MobiDB-lite"/>
    </source>
</evidence>
<dbReference type="InterPro" id="IPR021477">
    <property type="entry name" value="TVIIS_effector_SACOL2603_fam"/>
</dbReference>
<sequence>MTIQSNQMTASGHASAIMAGASLMVDQAVTKDTTSNFDSNTSLQSYMDQEADSASQSAEQTRQLVAGVQATAREFVATDTQIKAQLDIWRLTDKIYQVTAPARKDHVASSAPLPGTETLQKAGLGYPLN</sequence>
<gene>
    <name evidence="2" type="ORF">C4K46_04610</name>
</gene>
<organism evidence="2 3">
    <name type="scientific">Streptococcus oricebi</name>
    <dbReference type="NCBI Taxonomy" id="1547447"/>
    <lineage>
        <taxon>Bacteria</taxon>
        <taxon>Bacillati</taxon>
        <taxon>Bacillota</taxon>
        <taxon>Bacilli</taxon>
        <taxon>Lactobacillales</taxon>
        <taxon>Streptococcaceae</taxon>
        <taxon>Streptococcus</taxon>
    </lineage>
</organism>
<dbReference type="EMBL" id="PRDG01000002">
    <property type="protein sequence ID" value="MBP2623217.1"/>
    <property type="molecule type" value="Genomic_DNA"/>
</dbReference>
<keyword evidence="3" id="KW-1185">Reference proteome</keyword>
<dbReference type="RefSeq" id="WP_209627697.1">
    <property type="nucleotide sequence ID" value="NZ_PRDG01000002.1"/>
</dbReference>
<evidence type="ECO:0008006" key="4">
    <source>
        <dbReference type="Google" id="ProtNLM"/>
    </source>
</evidence>
<protein>
    <recommendedName>
        <fullName evidence="4">TIGR04197 family type VII secretion effector</fullName>
    </recommendedName>
</protein>